<feature type="transmembrane region" description="Helical" evidence="2">
    <location>
        <begin position="294"/>
        <end position="313"/>
    </location>
</feature>
<feature type="transmembrane region" description="Helical" evidence="2">
    <location>
        <begin position="450"/>
        <end position="467"/>
    </location>
</feature>
<evidence type="ECO:0000256" key="2">
    <source>
        <dbReference type="SAM" id="Phobius"/>
    </source>
</evidence>
<feature type="transmembrane region" description="Helical" evidence="2">
    <location>
        <begin position="245"/>
        <end position="265"/>
    </location>
</feature>
<dbReference type="Proteomes" id="UP000683507">
    <property type="component" value="Chromosome"/>
</dbReference>
<dbReference type="AlphaFoldDB" id="A0A916NTR7"/>
<keyword evidence="2" id="KW-0472">Membrane</keyword>
<sequence length="553" mass="63081">MGFQVSDKVKKILFGLIGLGVILMVVGIFTQKRYLFPEVHDDYHLTVISNFEGYAGDTDYQAALTDLKKEVETALGEEYVVTIDDKSGVCTDPHHDHGHDAEGHDHEGGEETHEHEDDHSDHAHHGPAVVWHISIAHAGHGEEHSEGENHEGGHVTEEHADHGSHAHVGGHGHGTIPAEELASKFESGELSVKDAENRRLWSNLLVNGFFFFGIALGALFYLGLHYATESGWGVVLLRVFEGVSSAIWLGMAALLVVLLAATFGMNDIYPWMDSETVNSDAIIYGKGAYLNKGFFWIRIIAYFFVFGFFMMWFRKTSRKEDEEGGVEHHFKMYRRGALFLVFFAVFSSTMAWDIIMSIDTHWFSTLFGWYTFSGIWLSGMIMIMMVTLYMKSKGALEFVNENHIHDVGKWMFAISFLWSYLWFSQFMLIWYSNIPEEVTYFIARFNDYKYIFMGMFAVNFVLPMVFFMSRDTKRSAPYLIVIGLIIFIGHWFDVFCMVMPGTVFAEWEYGMLEIGMFMAFLGGFLLLVFKGLASAPLVQKNHPYLQESIHHEF</sequence>
<dbReference type="KEGG" id="ptan:CRYO30217_03099"/>
<accession>A0A916NTR7</accession>
<organism evidence="3 4">
    <name type="scientific">Parvicella tangerina</name>
    <dbReference type="NCBI Taxonomy" id="2829795"/>
    <lineage>
        <taxon>Bacteria</taxon>
        <taxon>Pseudomonadati</taxon>
        <taxon>Bacteroidota</taxon>
        <taxon>Flavobacteriia</taxon>
        <taxon>Flavobacteriales</taxon>
        <taxon>Parvicellaceae</taxon>
        <taxon>Parvicella</taxon>
    </lineage>
</organism>
<evidence type="ECO:0000313" key="4">
    <source>
        <dbReference type="Proteomes" id="UP000683507"/>
    </source>
</evidence>
<keyword evidence="2" id="KW-1133">Transmembrane helix</keyword>
<dbReference type="EMBL" id="OU015584">
    <property type="protein sequence ID" value="CAG5086373.1"/>
    <property type="molecule type" value="Genomic_DNA"/>
</dbReference>
<feature type="transmembrane region" description="Helical" evidence="2">
    <location>
        <begin position="410"/>
        <end position="430"/>
    </location>
</feature>
<dbReference type="RefSeq" id="WP_258543289.1">
    <property type="nucleotide sequence ID" value="NZ_OU015584.1"/>
</dbReference>
<feature type="transmembrane region" description="Helical" evidence="2">
    <location>
        <begin position="200"/>
        <end position="224"/>
    </location>
</feature>
<feature type="compositionally biased region" description="Basic and acidic residues" evidence="1">
    <location>
        <begin position="139"/>
        <end position="164"/>
    </location>
</feature>
<dbReference type="PANTHER" id="PTHR43044:SF1">
    <property type="entry name" value="QUINOL:CYTOCHROME C OXIDOREDUCTASE QUINONE-BINDING SUBUNIT 2"/>
    <property type="match status" value="1"/>
</dbReference>
<gene>
    <name evidence="3" type="ORF">CRYO30217_03099</name>
</gene>
<feature type="transmembrane region" description="Helical" evidence="2">
    <location>
        <begin position="337"/>
        <end position="355"/>
    </location>
</feature>
<proteinExistence type="predicted"/>
<protein>
    <recommendedName>
        <fullName evidence="5">Quinol:cytochrome C oxidoreductase</fullName>
    </recommendedName>
</protein>
<feature type="region of interest" description="Disordered" evidence="1">
    <location>
        <begin position="139"/>
        <end position="176"/>
    </location>
</feature>
<name>A0A916NTR7_9FLAO</name>
<evidence type="ECO:0000313" key="3">
    <source>
        <dbReference type="EMBL" id="CAG5086373.1"/>
    </source>
</evidence>
<keyword evidence="4" id="KW-1185">Reference proteome</keyword>
<dbReference type="PANTHER" id="PTHR43044">
    <property type="match status" value="1"/>
</dbReference>
<feature type="transmembrane region" description="Helical" evidence="2">
    <location>
        <begin position="479"/>
        <end position="503"/>
    </location>
</feature>
<feature type="transmembrane region" description="Helical" evidence="2">
    <location>
        <begin position="12"/>
        <end position="30"/>
    </location>
</feature>
<evidence type="ECO:0008006" key="5">
    <source>
        <dbReference type="Google" id="ProtNLM"/>
    </source>
</evidence>
<feature type="region of interest" description="Disordered" evidence="1">
    <location>
        <begin position="90"/>
        <end position="124"/>
    </location>
</feature>
<feature type="transmembrane region" description="Helical" evidence="2">
    <location>
        <begin position="509"/>
        <end position="529"/>
    </location>
</feature>
<feature type="transmembrane region" description="Helical" evidence="2">
    <location>
        <begin position="367"/>
        <end position="389"/>
    </location>
</feature>
<evidence type="ECO:0000256" key="1">
    <source>
        <dbReference type="SAM" id="MobiDB-lite"/>
    </source>
</evidence>
<keyword evidence="2" id="KW-0812">Transmembrane</keyword>
<reference evidence="3" key="1">
    <citation type="submission" date="2021-04" db="EMBL/GenBank/DDBJ databases">
        <authorList>
            <person name="Rodrigo-Torres L."/>
            <person name="Arahal R. D."/>
            <person name="Lucena T."/>
        </authorList>
    </citation>
    <scope>NUCLEOTIDE SEQUENCE</scope>
    <source>
        <strain evidence="3">AS29M-1</strain>
    </source>
</reference>